<dbReference type="EMBL" id="CP012830">
    <property type="protein sequence ID" value="ALI04842.1"/>
    <property type="molecule type" value="Genomic_DNA"/>
</dbReference>
<accession>A0A0N9WJ89</accession>
<evidence type="ECO:0000313" key="1">
    <source>
        <dbReference type="EMBL" id="ALI04842.1"/>
    </source>
</evidence>
<evidence type="ECO:0000313" key="2">
    <source>
        <dbReference type="Proteomes" id="UP000066487"/>
    </source>
</evidence>
<protein>
    <submittedName>
        <fullName evidence="1">Uncharacterized protein</fullName>
    </submittedName>
</protein>
<name>A0A0N9WJ89_PSEFL</name>
<reference evidence="1 2" key="2">
    <citation type="journal article" date="2018" name="Nature">
        <title>Mutant phenotypes for thousands of bacterial genes of unknown function.</title>
        <authorList>
            <person name="Price M.N."/>
            <person name="Wetmore K.M."/>
            <person name="Waters R.J."/>
            <person name="Callaghan M."/>
            <person name="Ray J."/>
            <person name="Liu H."/>
            <person name="Kuehl J.V."/>
            <person name="Melnyk R.A."/>
            <person name="Lamson J.S."/>
            <person name="Suh Y."/>
            <person name="Carlson H.K."/>
            <person name="Esquivel Z."/>
            <person name="Sadeeshkumar H."/>
            <person name="Chakraborty R."/>
            <person name="Zane G.M."/>
            <person name="Rubin B.E."/>
            <person name="Wall J.D."/>
            <person name="Visel A."/>
            <person name="Bristow J."/>
            <person name="Blow M.J."/>
            <person name="Arkin A.P."/>
            <person name="Deutschbauer A.M."/>
        </authorList>
    </citation>
    <scope>NUCLEOTIDE SEQUENCE [LARGE SCALE GENOMIC DNA]</scope>
    <source>
        <strain evidence="1 2">FW300-N2E3</strain>
    </source>
</reference>
<reference evidence="2" key="1">
    <citation type="submission" date="2015-09" db="EMBL/GenBank/DDBJ databases">
        <title>Whole genome sequence of Pseudomonas fluorescens FW300-N2E3.</title>
        <authorList>
            <person name="Ray J."/>
            <person name="Melnyk R."/>
            <person name="Deutschbauer A."/>
        </authorList>
    </citation>
    <scope>NUCLEOTIDE SEQUENCE [LARGE SCALE GENOMIC DNA]</scope>
    <source>
        <strain evidence="2">FW300-N2E3</strain>
    </source>
</reference>
<proteinExistence type="predicted"/>
<dbReference type="AlphaFoldDB" id="A0A0N9WJ89"/>
<gene>
    <name evidence="1" type="ORF">AO353_28725</name>
</gene>
<dbReference type="Proteomes" id="UP000066487">
    <property type="component" value="Chromosome"/>
</dbReference>
<organism evidence="1 2">
    <name type="scientific">Pseudomonas fluorescens</name>
    <dbReference type="NCBI Taxonomy" id="294"/>
    <lineage>
        <taxon>Bacteria</taxon>
        <taxon>Pseudomonadati</taxon>
        <taxon>Pseudomonadota</taxon>
        <taxon>Gammaproteobacteria</taxon>
        <taxon>Pseudomonadales</taxon>
        <taxon>Pseudomonadaceae</taxon>
        <taxon>Pseudomonas</taxon>
    </lineage>
</organism>
<sequence length="68" mass="7900">MPIQCQRCGQGSVLAMRIRSTHILLWVCEECEATWKRQEEVNIGKFEDYGTLMMSIGRSPLWSELKPQ</sequence>